<evidence type="ECO:0000313" key="1">
    <source>
        <dbReference type="EMBL" id="KAI0085034.1"/>
    </source>
</evidence>
<dbReference type="Proteomes" id="UP001055072">
    <property type="component" value="Unassembled WGS sequence"/>
</dbReference>
<proteinExistence type="predicted"/>
<name>A0ACB8TT45_9APHY</name>
<reference evidence="1" key="1">
    <citation type="journal article" date="2021" name="Environ. Microbiol.">
        <title>Gene family expansions and transcriptome signatures uncover fungal adaptations to wood decay.</title>
        <authorList>
            <person name="Hage H."/>
            <person name="Miyauchi S."/>
            <person name="Viragh M."/>
            <person name="Drula E."/>
            <person name="Min B."/>
            <person name="Chaduli D."/>
            <person name="Navarro D."/>
            <person name="Favel A."/>
            <person name="Norest M."/>
            <person name="Lesage-Meessen L."/>
            <person name="Balint B."/>
            <person name="Merenyi Z."/>
            <person name="de Eugenio L."/>
            <person name="Morin E."/>
            <person name="Martinez A.T."/>
            <person name="Baldrian P."/>
            <person name="Stursova M."/>
            <person name="Martinez M.J."/>
            <person name="Novotny C."/>
            <person name="Magnuson J.K."/>
            <person name="Spatafora J.W."/>
            <person name="Maurice S."/>
            <person name="Pangilinan J."/>
            <person name="Andreopoulos W."/>
            <person name="LaButti K."/>
            <person name="Hundley H."/>
            <person name="Na H."/>
            <person name="Kuo A."/>
            <person name="Barry K."/>
            <person name="Lipzen A."/>
            <person name="Henrissat B."/>
            <person name="Riley R."/>
            <person name="Ahrendt S."/>
            <person name="Nagy L.G."/>
            <person name="Grigoriev I.V."/>
            <person name="Martin F."/>
            <person name="Rosso M.N."/>
        </authorList>
    </citation>
    <scope>NUCLEOTIDE SEQUENCE</scope>
    <source>
        <strain evidence="1">CBS 384.51</strain>
    </source>
</reference>
<keyword evidence="2" id="KW-1185">Reference proteome</keyword>
<dbReference type="EMBL" id="MU274935">
    <property type="protein sequence ID" value="KAI0085034.1"/>
    <property type="molecule type" value="Genomic_DNA"/>
</dbReference>
<sequence length="219" mass="23985">MPKDTGKDCGGTRYEASNQGELKNLATHLMVDKRGEEAREIGITFSTADKKDESKRAEMVEKVLRQTPNLTKLKLDFSGWLYKPSNCLGDKLLETMCKLVALEDIIQSGGRSREIAASIDNGLVLVPASEETEAMHADNILQLPQASSSHPEPPVLPTTSEEALGSASPQSITVNTFRTPTSHCLGRKAPTRLQCFVHTKPRCSRPFVPPRSLCMSHSP</sequence>
<gene>
    <name evidence="1" type="ORF">BDY19DRAFT_462098</name>
</gene>
<organism evidence="1 2">
    <name type="scientific">Irpex rosettiformis</name>
    <dbReference type="NCBI Taxonomy" id="378272"/>
    <lineage>
        <taxon>Eukaryota</taxon>
        <taxon>Fungi</taxon>
        <taxon>Dikarya</taxon>
        <taxon>Basidiomycota</taxon>
        <taxon>Agaricomycotina</taxon>
        <taxon>Agaricomycetes</taxon>
        <taxon>Polyporales</taxon>
        <taxon>Irpicaceae</taxon>
        <taxon>Irpex</taxon>
    </lineage>
</organism>
<accession>A0ACB8TT45</accession>
<comment type="caution">
    <text evidence="1">The sequence shown here is derived from an EMBL/GenBank/DDBJ whole genome shotgun (WGS) entry which is preliminary data.</text>
</comment>
<protein>
    <submittedName>
        <fullName evidence="1">Uncharacterized protein</fullName>
    </submittedName>
</protein>
<evidence type="ECO:0000313" key="2">
    <source>
        <dbReference type="Proteomes" id="UP001055072"/>
    </source>
</evidence>